<dbReference type="eggNOG" id="COG0582">
    <property type="taxonomic scope" value="Bacteria"/>
</dbReference>
<dbReference type="OrthoDB" id="9803188at2"/>
<dbReference type="InterPro" id="IPR010998">
    <property type="entry name" value="Integrase_recombinase_N"/>
</dbReference>
<keyword evidence="1" id="KW-0238">DNA-binding</keyword>
<proteinExistence type="predicted"/>
<dbReference type="InterPro" id="IPR011010">
    <property type="entry name" value="DNA_brk_join_enz"/>
</dbReference>
<evidence type="ECO:0000313" key="4">
    <source>
        <dbReference type="EMBL" id="EON70670.1"/>
    </source>
</evidence>
<sequence>MLLHKITPTQINLFFVEQKKQKAGSLIEKFVLMITMFNKAIEWGCLEVNPYAKANKPKRAKTKRINYYTESHIQLLLSVLPKFHIKHQLQIKIALFYGLRMAEIAGLRFESLNFENNITSVNKTLQYDKKRQRHFLDSTKTGESRLVHAPKNLMTELQEYIELKKKKLEKLGDKFNPILDNKGSPLI</sequence>
<comment type="caution">
    <text evidence="4">The sequence shown here is derived from an EMBL/GenBank/DDBJ whole genome shotgun (WGS) entry which is preliminary data.</text>
</comment>
<dbReference type="HOGENOM" id="CLU_1446054_0_0_9"/>
<feature type="domain" description="Tyr recombinase" evidence="3">
    <location>
        <begin position="63"/>
        <end position="187"/>
    </location>
</feature>
<dbReference type="Pfam" id="PF00589">
    <property type="entry name" value="Phage_integrase"/>
    <property type="match status" value="1"/>
</dbReference>
<keyword evidence="2" id="KW-0233">DNA recombination</keyword>
<evidence type="ECO:0000256" key="2">
    <source>
        <dbReference type="ARBA" id="ARBA00023172"/>
    </source>
</evidence>
<dbReference type="GO" id="GO:0006310">
    <property type="term" value="P:DNA recombination"/>
    <property type="evidence" value="ECO:0007669"/>
    <property type="project" value="UniProtKB-KW"/>
</dbReference>
<dbReference type="AlphaFoldDB" id="R7Z928"/>
<evidence type="ECO:0000313" key="5">
    <source>
        <dbReference type="Proteomes" id="UP000013911"/>
    </source>
</evidence>
<dbReference type="InterPro" id="IPR002104">
    <property type="entry name" value="Integrase_catalytic"/>
</dbReference>
<gene>
    <name evidence="4" type="ORF">H131_20602</name>
</gene>
<dbReference type="GO" id="GO:0015074">
    <property type="term" value="P:DNA integration"/>
    <property type="evidence" value="ECO:0007669"/>
    <property type="project" value="InterPro"/>
</dbReference>
<dbReference type="PROSITE" id="PS51898">
    <property type="entry name" value="TYR_RECOMBINASE"/>
    <property type="match status" value="1"/>
</dbReference>
<evidence type="ECO:0000259" key="3">
    <source>
        <dbReference type="PROSITE" id="PS51898"/>
    </source>
</evidence>
<protein>
    <submittedName>
        <fullName evidence="4">Integrase</fullName>
    </submittedName>
</protein>
<dbReference type="Gene3D" id="1.10.150.130">
    <property type="match status" value="1"/>
</dbReference>
<dbReference type="Gene3D" id="1.10.443.10">
    <property type="entry name" value="Intergrase catalytic core"/>
    <property type="match status" value="1"/>
</dbReference>
<accession>R7Z928</accession>
<evidence type="ECO:0000256" key="1">
    <source>
        <dbReference type="ARBA" id="ARBA00023125"/>
    </source>
</evidence>
<dbReference type="EMBL" id="AQPX01000031">
    <property type="protein sequence ID" value="EON70670.1"/>
    <property type="molecule type" value="Genomic_DNA"/>
</dbReference>
<organism evidence="4 5">
    <name type="scientific">Lysinibacillus sphaericus OT4b.31</name>
    <dbReference type="NCBI Taxonomy" id="1285586"/>
    <lineage>
        <taxon>Bacteria</taxon>
        <taxon>Bacillati</taxon>
        <taxon>Bacillota</taxon>
        <taxon>Bacilli</taxon>
        <taxon>Bacillales</taxon>
        <taxon>Bacillaceae</taxon>
        <taxon>Lysinibacillus</taxon>
    </lineage>
</organism>
<dbReference type="GO" id="GO:0003677">
    <property type="term" value="F:DNA binding"/>
    <property type="evidence" value="ECO:0007669"/>
    <property type="project" value="UniProtKB-KW"/>
</dbReference>
<dbReference type="InterPro" id="IPR013762">
    <property type="entry name" value="Integrase-like_cat_sf"/>
</dbReference>
<name>R7Z928_LYSSH</name>
<dbReference type="SUPFAM" id="SSF56349">
    <property type="entry name" value="DNA breaking-rejoining enzymes"/>
    <property type="match status" value="1"/>
</dbReference>
<reference evidence="4 5" key="1">
    <citation type="submission" date="2013-04" db="EMBL/GenBank/DDBJ databases">
        <title>Draft genome of the heavy metal tolerant bacterium Lysinibacillus sphaericus strain OT4b.31.</title>
        <authorList>
            <person name="Pena-Montenegro T.D."/>
            <person name="Dussan J."/>
        </authorList>
    </citation>
    <scope>NUCLEOTIDE SEQUENCE [LARGE SCALE GENOMIC DNA]</scope>
    <source>
        <strain evidence="4 5">OT4b.31</strain>
    </source>
</reference>
<dbReference type="PATRIC" id="fig|1285586.5.peg.4294"/>
<dbReference type="Proteomes" id="UP000013911">
    <property type="component" value="Unassembled WGS sequence"/>
</dbReference>